<evidence type="ECO:0000313" key="2">
    <source>
        <dbReference type="Proteomes" id="UP000324800"/>
    </source>
</evidence>
<evidence type="ECO:0000313" key="1">
    <source>
        <dbReference type="EMBL" id="KAA6390324.1"/>
    </source>
</evidence>
<dbReference type="Proteomes" id="UP000324800">
    <property type="component" value="Unassembled WGS sequence"/>
</dbReference>
<sequence>MLEEYKTKPLTPKSIFVINGNHYIVGAVGSGPDETMAINMNDKGVQLTNMTYNEAMIFLPQFDELKYKVKEIYTYYKLNQPTKISRYSIPPLIQHVAYEKRLKIVGYAGFPKEVDTHEIDKDGVEIIKTLKLPVLSNAKLLSTLMIFDDIGSNTDIQRYTSELSRTITHLVSDSRHAKNTLFFVAQRPSYLFKTARILCHVIVIGYGSMKQSIGIGFSHTTGVVDYLVIQITALRGILRVEPLNFGFAESYIKENSVYPVFQLVLGLECVIPIEIYTLSFNKVAYPQVKKSNVPIPSVCQVAYSIGNVDPTFHTPSVSVGSALQPVRTKLSQFALFFINLRPQLRMSSFGSIIIQPIA</sequence>
<name>A0A5J4W5Y1_9EUKA</name>
<accession>A0A5J4W5Y1</accession>
<dbReference type="EMBL" id="SNRW01003258">
    <property type="protein sequence ID" value="KAA6390324.1"/>
    <property type="molecule type" value="Genomic_DNA"/>
</dbReference>
<protein>
    <submittedName>
        <fullName evidence="1">Uncharacterized protein</fullName>
    </submittedName>
</protein>
<proteinExistence type="predicted"/>
<comment type="caution">
    <text evidence="1">The sequence shown here is derived from an EMBL/GenBank/DDBJ whole genome shotgun (WGS) entry which is preliminary data.</text>
</comment>
<organism evidence="1 2">
    <name type="scientific">Streblomastix strix</name>
    <dbReference type="NCBI Taxonomy" id="222440"/>
    <lineage>
        <taxon>Eukaryota</taxon>
        <taxon>Metamonada</taxon>
        <taxon>Preaxostyla</taxon>
        <taxon>Oxymonadida</taxon>
        <taxon>Streblomastigidae</taxon>
        <taxon>Streblomastix</taxon>
    </lineage>
</organism>
<reference evidence="1 2" key="1">
    <citation type="submission" date="2019-03" db="EMBL/GenBank/DDBJ databases">
        <title>Single cell metagenomics reveals metabolic interactions within the superorganism composed of flagellate Streblomastix strix and complex community of Bacteroidetes bacteria on its surface.</title>
        <authorList>
            <person name="Treitli S.C."/>
            <person name="Kolisko M."/>
            <person name="Husnik F."/>
            <person name="Keeling P."/>
            <person name="Hampl V."/>
        </authorList>
    </citation>
    <scope>NUCLEOTIDE SEQUENCE [LARGE SCALE GENOMIC DNA]</scope>
    <source>
        <strain evidence="1">ST1C</strain>
    </source>
</reference>
<gene>
    <name evidence="1" type="ORF">EZS28_014148</name>
</gene>
<dbReference type="AlphaFoldDB" id="A0A5J4W5Y1"/>